<comment type="subcellular location">
    <subcellularLocation>
        <location evidence="1">Endomembrane system</location>
        <topology evidence="1">Multi-pass membrane protein</topology>
    </subcellularLocation>
</comment>
<accession>A0A2T0VG37</accession>
<dbReference type="Pfam" id="PF06803">
    <property type="entry name" value="DUF1232"/>
    <property type="match status" value="1"/>
</dbReference>
<keyword evidence="8" id="KW-1185">Reference proteome</keyword>
<evidence type="ECO:0000259" key="6">
    <source>
        <dbReference type="Pfam" id="PF06803"/>
    </source>
</evidence>
<name>A0A2T0VG37_9MICO</name>
<dbReference type="Proteomes" id="UP000237983">
    <property type="component" value="Unassembled WGS sequence"/>
</dbReference>
<reference evidence="7 8" key="1">
    <citation type="submission" date="2018-03" db="EMBL/GenBank/DDBJ databases">
        <title>Genomic Encyclopedia of Type Strains, Phase III (KMG-III): the genomes of soil and plant-associated and newly described type strains.</title>
        <authorList>
            <person name="Whitman W."/>
        </authorList>
    </citation>
    <scope>NUCLEOTIDE SEQUENCE [LARGE SCALE GENOMIC DNA]</scope>
    <source>
        <strain evidence="7 8">CGMCC 1.12484</strain>
    </source>
</reference>
<comment type="caution">
    <text evidence="7">The sequence shown here is derived from an EMBL/GenBank/DDBJ whole genome shotgun (WGS) entry which is preliminary data.</text>
</comment>
<protein>
    <submittedName>
        <fullName evidence="7">Uncharacterized protein DUF1232</fullName>
    </submittedName>
</protein>
<feature type="transmembrane region" description="Helical" evidence="5">
    <location>
        <begin position="32"/>
        <end position="50"/>
    </location>
</feature>
<evidence type="ECO:0000256" key="5">
    <source>
        <dbReference type="SAM" id="Phobius"/>
    </source>
</evidence>
<gene>
    <name evidence="7" type="ORF">B0I08_103373</name>
</gene>
<evidence type="ECO:0000256" key="1">
    <source>
        <dbReference type="ARBA" id="ARBA00004127"/>
    </source>
</evidence>
<organism evidence="7 8">
    <name type="scientific">Glaciihabitans tibetensis</name>
    <dbReference type="NCBI Taxonomy" id="1266600"/>
    <lineage>
        <taxon>Bacteria</taxon>
        <taxon>Bacillati</taxon>
        <taxon>Actinomycetota</taxon>
        <taxon>Actinomycetes</taxon>
        <taxon>Micrococcales</taxon>
        <taxon>Microbacteriaceae</taxon>
        <taxon>Glaciihabitans</taxon>
    </lineage>
</organism>
<keyword evidence="4 5" id="KW-0472">Membrane</keyword>
<keyword evidence="3 5" id="KW-1133">Transmembrane helix</keyword>
<evidence type="ECO:0000256" key="2">
    <source>
        <dbReference type="ARBA" id="ARBA00022692"/>
    </source>
</evidence>
<dbReference type="GO" id="GO:0012505">
    <property type="term" value="C:endomembrane system"/>
    <property type="evidence" value="ECO:0007669"/>
    <property type="project" value="UniProtKB-SubCell"/>
</dbReference>
<evidence type="ECO:0000313" key="8">
    <source>
        <dbReference type="Proteomes" id="UP000237983"/>
    </source>
</evidence>
<dbReference type="InterPro" id="IPR010652">
    <property type="entry name" value="DUF1232"/>
</dbReference>
<sequence>MRSSQGEWRTLGSRQGPSLAGYLAEMSSRRKTVAAVLVAVAAVVYGASPIDIIPELLTGPLGLTDDFAVVLGAGFTVWKLLSGRPRVSQKSAPPAV</sequence>
<evidence type="ECO:0000313" key="7">
    <source>
        <dbReference type="EMBL" id="PRY69165.1"/>
    </source>
</evidence>
<evidence type="ECO:0000256" key="4">
    <source>
        <dbReference type="ARBA" id="ARBA00023136"/>
    </source>
</evidence>
<dbReference type="EMBL" id="PVTL01000003">
    <property type="protein sequence ID" value="PRY69165.1"/>
    <property type="molecule type" value="Genomic_DNA"/>
</dbReference>
<proteinExistence type="predicted"/>
<keyword evidence="2 5" id="KW-0812">Transmembrane</keyword>
<evidence type="ECO:0000256" key="3">
    <source>
        <dbReference type="ARBA" id="ARBA00022989"/>
    </source>
</evidence>
<dbReference type="AlphaFoldDB" id="A0A2T0VG37"/>
<feature type="domain" description="DUF1232" evidence="6">
    <location>
        <begin position="36"/>
        <end position="71"/>
    </location>
</feature>